<keyword evidence="1" id="KW-0175">Coiled coil</keyword>
<feature type="coiled-coil region" evidence="1">
    <location>
        <begin position="621"/>
        <end position="666"/>
    </location>
</feature>
<keyword evidence="4" id="KW-1185">Reference proteome</keyword>
<dbReference type="Proteomes" id="UP001648503">
    <property type="component" value="Unassembled WGS sequence"/>
</dbReference>
<dbReference type="EMBL" id="JAFCIX010000260">
    <property type="protein sequence ID" value="KAH6595975.1"/>
    <property type="molecule type" value="Genomic_DNA"/>
</dbReference>
<accession>A0ABQ8FCM8</accession>
<sequence>MNTACMDWPSATTPDTTWEADTLHSDTTSYFSADRHYARTLPQHLPSPTQHRALQHTSIPPHTSTRYGNRHGLVCAPAIYDETCDQVQPSCHLSPSLSRVEMLLTQAALLTDMGTDPLTQAQSLLNEWADNTYSNVLTHTMDDDDDTMMDSFPDCHGAGSAADDVSRMVLRRVYQTTRSTDTARASPAWGIAVDDRDSNILDSSHMRSDSDRNDFSELARSLVDTVTTTPTSKEKKLVRNTGCVAPSDLRLGIAARQQAVQERKQALALQRNKEIQARIYQKEVQQTRRQQQLHEQQQAMRALQLEREITAKMMKDQETERQLDAAIQAIDTQNARKVAIQEEAIERESEASINGARKQILKNQTHHLEIITRRIESITTLRNLKLLKGVFSEWRRVCLQGCHLLLQHQTVWSWRIRNRYWIRWMDSYRSSCHARKKIVLQDMLIHQQSQIIKAARFHRSRVLSRAFLSLKMEVQTQKNDRYMKKIHAQRAVQMQHFINRLESKHSQNSTHTESTSLFNINGQPTKPDIVDIPQALPAILPTSADDSLVTSSGVHAITSVKLIPDDTPSKLTDIEHVHIHTVKTSHKPSSRSTKKLQMDTRFIREMEKRQLERDNRRKEIADQLEKRHQAAELVKAKMEHEAIEEKERQRQEIIKLRKKAEEEAHMKLVLIEQRRHQFEQRLVQVNTHYQLSIQKYYGIRPWIAYINQIKACESRAIAYDATHKQHTYLIYWRSRLQSLRDARLAIAVQTHAKRRLYQSISTWKSRLDTYRGLFTRASQSLTQRVMLGHFLRWMGSYHVKAAKRRAEEDQKCRLADVLASRIVSRRYIQRWKQFVDIQKDNRWREFQRLQLQAKVKSILDESGSLERVLESTTMDLGWSYT</sequence>
<feature type="region of interest" description="Disordered" evidence="2">
    <location>
        <begin position="45"/>
        <end position="65"/>
    </location>
</feature>
<evidence type="ECO:0000256" key="2">
    <source>
        <dbReference type="SAM" id="MobiDB-lite"/>
    </source>
</evidence>
<protein>
    <recommendedName>
        <fullName evidence="5">Sfi1 spindle body domain-containing protein</fullName>
    </recommendedName>
</protein>
<gene>
    <name evidence="3" type="ORF">BASA50_005448</name>
</gene>
<organism evidence="3 4">
    <name type="scientific">Batrachochytrium salamandrivorans</name>
    <dbReference type="NCBI Taxonomy" id="1357716"/>
    <lineage>
        <taxon>Eukaryota</taxon>
        <taxon>Fungi</taxon>
        <taxon>Fungi incertae sedis</taxon>
        <taxon>Chytridiomycota</taxon>
        <taxon>Chytridiomycota incertae sedis</taxon>
        <taxon>Chytridiomycetes</taxon>
        <taxon>Rhizophydiales</taxon>
        <taxon>Rhizophydiales incertae sedis</taxon>
        <taxon>Batrachochytrium</taxon>
    </lineage>
</organism>
<evidence type="ECO:0000313" key="3">
    <source>
        <dbReference type="EMBL" id="KAH6595975.1"/>
    </source>
</evidence>
<proteinExistence type="predicted"/>
<evidence type="ECO:0008006" key="5">
    <source>
        <dbReference type="Google" id="ProtNLM"/>
    </source>
</evidence>
<name>A0ABQ8FCM8_9FUNG</name>
<reference evidence="3 4" key="1">
    <citation type="submission" date="2021-02" db="EMBL/GenBank/DDBJ databases">
        <title>Variation within the Batrachochytrium salamandrivorans European outbreak.</title>
        <authorList>
            <person name="Kelly M."/>
            <person name="Pasmans F."/>
            <person name="Shea T.P."/>
            <person name="Munoz J.F."/>
            <person name="Carranza S."/>
            <person name="Cuomo C.A."/>
            <person name="Martel A."/>
        </authorList>
    </citation>
    <scope>NUCLEOTIDE SEQUENCE [LARGE SCALE GENOMIC DNA]</scope>
    <source>
        <strain evidence="3 4">AMFP18/2</strain>
    </source>
</reference>
<evidence type="ECO:0000256" key="1">
    <source>
        <dbReference type="SAM" id="Coils"/>
    </source>
</evidence>
<comment type="caution">
    <text evidence="3">The sequence shown here is derived from an EMBL/GenBank/DDBJ whole genome shotgun (WGS) entry which is preliminary data.</text>
</comment>
<evidence type="ECO:0000313" key="4">
    <source>
        <dbReference type="Proteomes" id="UP001648503"/>
    </source>
</evidence>
<feature type="compositionally biased region" description="Polar residues" evidence="2">
    <location>
        <begin position="46"/>
        <end position="65"/>
    </location>
</feature>